<accession>A0A6J1HVR8</accession>
<organism evidence="7 8">
    <name type="scientific">Cucurbita maxima</name>
    <name type="common">Pumpkin</name>
    <name type="synonym">Winter squash</name>
    <dbReference type="NCBI Taxonomy" id="3661"/>
    <lineage>
        <taxon>Eukaryota</taxon>
        <taxon>Viridiplantae</taxon>
        <taxon>Streptophyta</taxon>
        <taxon>Embryophyta</taxon>
        <taxon>Tracheophyta</taxon>
        <taxon>Spermatophyta</taxon>
        <taxon>Magnoliopsida</taxon>
        <taxon>eudicotyledons</taxon>
        <taxon>Gunneridae</taxon>
        <taxon>Pentapetalae</taxon>
        <taxon>rosids</taxon>
        <taxon>fabids</taxon>
        <taxon>Cucurbitales</taxon>
        <taxon>Cucurbitaceae</taxon>
        <taxon>Cucurbiteae</taxon>
        <taxon>Cucurbita</taxon>
    </lineage>
</organism>
<evidence type="ECO:0000259" key="6">
    <source>
        <dbReference type="Pfam" id="PF07992"/>
    </source>
</evidence>
<comment type="similarity">
    <text evidence="1">Belongs to the FAD-dependent oxidoreductase family.</text>
</comment>
<evidence type="ECO:0000256" key="1">
    <source>
        <dbReference type="ARBA" id="ARBA00006442"/>
    </source>
</evidence>
<dbReference type="SUPFAM" id="SSF51905">
    <property type="entry name" value="FAD/NAD(P)-binding domain"/>
    <property type="match status" value="1"/>
</dbReference>
<dbReference type="GO" id="GO:0005737">
    <property type="term" value="C:cytoplasm"/>
    <property type="evidence" value="ECO:0007669"/>
    <property type="project" value="TreeGrafter"/>
</dbReference>
<evidence type="ECO:0000313" key="8">
    <source>
        <dbReference type="RefSeq" id="XP_022967089.1"/>
    </source>
</evidence>
<keyword evidence="2" id="KW-0285">Flavoprotein</keyword>
<keyword evidence="4" id="KW-0560">Oxidoreductase</keyword>
<dbReference type="RefSeq" id="XP_022967089.1">
    <property type="nucleotide sequence ID" value="XM_023111321.1"/>
</dbReference>
<dbReference type="Proteomes" id="UP000504608">
    <property type="component" value="Unplaced"/>
</dbReference>
<dbReference type="GO" id="GO:0004174">
    <property type="term" value="F:electron-transferring-flavoprotein dehydrogenase activity"/>
    <property type="evidence" value="ECO:0007669"/>
    <property type="project" value="TreeGrafter"/>
</dbReference>
<dbReference type="FunFam" id="3.50.50.100:FF:000006">
    <property type="entry name" value="apoptosis-inducing factor 2"/>
    <property type="match status" value="1"/>
</dbReference>
<dbReference type="KEGG" id="cmax:111466595"/>
<sequence>MDEHGGGGCGGGLRRVVVVGGGIAGSLLAKSLQFFANVTLIDPKEYLEIPYGSLRSTVEPSFAERSLIKHSEYFSNGRLITSPAVDITESQVLVADGRHVDFDFLVVATGHDHPLPTTRDHRLQHYREENERIREANSILIVGGGPSGVELAGEIVTDFRDKAITLVHDGPRLLEFMGPKASDKALKWLVSRRVAVKLDQKIDLNNVSEGTKTFGSSKGETIRADCHFVCTGQPVGSAWLHKTMLKINLDRHGRLMVDGTLRVKGRNNVFAIGDITDIRESKQGESAKRQAKVAAKNMKMIMVGKESKMESYRPPSSTTAIVSLGRKQAVAQFSLTTIAGTLPGFIKSRDLFVGKARKHLGLHPTFVDSF</sequence>
<dbReference type="PANTHER" id="PTHR43735">
    <property type="entry name" value="APOPTOSIS-INDUCING FACTOR 1"/>
    <property type="match status" value="1"/>
</dbReference>
<proteinExistence type="inferred from homology"/>
<dbReference type="Pfam" id="PF07992">
    <property type="entry name" value="Pyr_redox_2"/>
    <property type="match status" value="1"/>
</dbReference>
<evidence type="ECO:0000256" key="5">
    <source>
        <dbReference type="ARBA" id="ARBA00057036"/>
    </source>
</evidence>
<evidence type="ECO:0000256" key="4">
    <source>
        <dbReference type="ARBA" id="ARBA00023002"/>
    </source>
</evidence>
<dbReference type="PANTHER" id="PTHR43735:SF3">
    <property type="entry name" value="FERROPTOSIS SUPPRESSOR PROTEIN 1"/>
    <property type="match status" value="1"/>
</dbReference>
<feature type="domain" description="FAD/NAD(P)-binding" evidence="6">
    <location>
        <begin position="15"/>
        <end position="285"/>
    </location>
</feature>
<dbReference type="GO" id="GO:0050660">
    <property type="term" value="F:flavin adenine dinucleotide binding"/>
    <property type="evidence" value="ECO:0007669"/>
    <property type="project" value="TreeGrafter"/>
</dbReference>
<dbReference type="PRINTS" id="PR00368">
    <property type="entry name" value="FADPNR"/>
</dbReference>
<gene>
    <name evidence="8" type="primary">LOC111466595</name>
</gene>
<dbReference type="OrthoDB" id="202203at2759"/>
<dbReference type="AlphaFoldDB" id="A0A6J1HVR8"/>
<dbReference type="InterPro" id="IPR036188">
    <property type="entry name" value="FAD/NAD-bd_sf"/>
</dbReference>
<evidence type="ECO:0000313" key="7">
    <source>
        <dbReference type="Proteomes" id="UP000504608"/>
    </source>
</evidence>
<keyword evidence="3" id="KW-0274">FAD</keyword>
<keyword evidence="7" id="KW-1185">Reference proteome</keyword>
<protein>
    <submittedName>
        <fullName evidence="8">Apoptosis-inducing factor 2-like</fullName>
    </submittedName>
</protein>
<reference evidence="8" key="1">
    <citation type="submission" date="2025-08" db="UniProtKB">
        <authorList>
            <consortium name="RefSeq"/>
        </authorList>
    </citation>
    <scope>IDENTIFICATION</scope>
    <source>
        <tissue evidence="8">Young leaves</tissue>
    </source>
</reference>
<comment type="function">
    <text evidence="5">Putative FAD-dependent oxidoreductase.</text>
</comment>
<name>A0A6J1HVR8_CUCMA</name>
<evidence type="ECO:0000256" key="2">
    <source>
        <dbReference type="ARBA" id="ARBA00022630"/>
    </source>
</evidence>
<dbReference type="InterPro" id="IPR023753">
    <property type="entry name" value="FAD/NAD-binding_dom"/>
</dbReference>
<evidence type="ECO:0000256" key="3">
    <source>
        <dbReference type="ARBA" id="ARBA00022827"/>
    </source>
</evidence>
<dbReference type="GeneID" id="111466595"/>
<dbReference type="Gene3D" id="3.50.50.100">
    <property type="match status" value="1"/>
</dbReference>